<comment type="cofactor">
    <cofactor evidence="2">
        <name>Mg(2+)</name>
        <dbReference type="ChEBI" id="CHEBI:18420"/>
    </cofactor>
</comment>
<proteinExistence type="predicted"/>
<dbReference type="GO" id="GO:0000372">
    <property type="term" value="P:Group I intron splicing"/>
    <property type="evidence" value="ECO:0007669"/>
    <property type="project" value="EnsemblFungi"/>
</dbReference>
<dbReference type="InterPro" id="IPR044774">
    <property type="entry name" value="Suv3_DEXQc"/>
</dbReference>
<keyword evidence="7" id="KW-0347">Helicase</keyword>
<dbReference type="GO" id="GO:0006264">
    <property type="term" value="P:mitochondrial DNA replication"/>
    <property type="evidence" value="ECO:0007669"/>
    <property type="project" value="EnsemblFungi"/>
</dbReference>
<dbReference type="GO" id="GO:0090616">
    <property type="term" value="P:mitochondrial mRNA 3'-end processing"/>
    <property type="evidence" value="ECO:0007669"/>
    <property type="project" value="EnsemblFungi"/>
</dbReference>
<evidence type="ECO:0000256" key="3">
    <source>
        <dbReference type="ARBA" id="ARBA00004173"/>
    </source>
</evidence>
<dbReference type="GO" id="GO:0005524">
    <property type="term" value="F:ATP binding"/>
    <property type="evidence" value="ECO:0007669"/>
    <property type="project" value="UniProtKB-KW"/>
</dbReference>
<comment type="caution">
    <text evidence="13">The sequence shown here is derived from an EMBL/GenBank/DDBJ whole genome shotgun (WGS) entry which is preliminary data.</text>
</comment>
<dbReference type="STRING" id="101127.A0A1X2GSL7"/>
<dbReference type="Proteomes" id="UP000242146">
    <property type="component" value="Unassembled WGS sequence"/>
</dbReference>
<protein>
    <recommendedName>
        <fullName evidence="4">RNA helicase</fullName>
        <ecNumber evidence="4">3.6.4.13</ecNumber>
    </recommendedName>
</protein>
<feature type="domain" description="Helicase C-terminal" evidence="12">
    <location>
        <begin position="187"/>
        <end position="345"/>
    </location>
</feature>
<keyword evidence="9" id="KW-0809">Transit peptide</keyword>
<evidence type="ECO:0000256" key="8">
    <source>
        <dbReference type="ARBA" id="ARBA00022840"/>
    </source>
</evidence>
<dbReference type="Pfam" id="PF22527">
    <property type="entry name" value="DEXQc_Suv3"/>
    <property type="match status" value="1"/>
</dbReference>
<keyword evidence="8" id="KW-0067">ATP-binding</keyword>
<keyword evidence="5" id="KW-0547">Nucleotide-binding</keyword>
<comment type="catalytic activity">
    <reaction evidence="11">
        <text>ATP + H2O = ADP + phosphate + H(+)</text>
        <dbReference type="Rhea" id="RHEA:13065"/>
        <dbReference type="ChEBI" id="CHEBI:15377"/>
        <dbReference type="ChEBI" id="CHEBI:15378"/>
        <dbReference type="ChEBI" id="CHEBI:30616"/>
        <dbReference type="ChEBI" id="CHEBI:43474"/>
        <dbReference type="ChEBI" id="CHEBI:456216"/>
        <dbReference type="EC" id="3.6.4.13"/>
    </reaction>
</comment>
<evidence type="ECO:0000259" key="12">
    <source>
        <dbReference type="PROSITE" id="PS51194"/>
    </source>
</evidence>
<dbReference type="Gene3D" id="1.20.272.40">
    <property type="match status" value="1"/>
</dbReference>
<dbReference type="SUPFAM" id="SSF52540">
    <property type="entry name" value="P-loop containing nucleoside triphosphate hydrolases"/>
    <property type="match status" value="1"/>
</dbReference>
<dbReference type="EMBL" id="MCGT01000004">
    <property type="protein sequence ID" value="ORX60477.1"/>
    <property type="molecule type" value="Genomic_DNA"/>
</dbReference>
<dbReference type="InterPro" id="IPR041082">
    <property type="entry name" value="Suv3_C_1"/>
</dbReference>
<dbReference type="InterPro" id="IPR055206">
    <property type="entry name" value="DEXQc_SUV3"/>
</dbReference>
<dbReference type="CDD" id="cd18805">
    <property type="entry name" value="SF2_C_suv3"/>
    <property type="match status" value="1"/>
</dbReference>
<dbReference type="CDD" id="cd17913">
    <property type="entry name" value="DEXQc_Suv3"/>
    <property type="match status" value="1"/>
</dbReference>
<dbReference type="InterPro" id="IPR027417">
    <property type="entry name" value="P-loop_NTPase"/>
</dbReference>
<keyword evidence="10" id="KW-0496">Mitochondrion</keyword>
<dbReference type="EC" id="3.6.4.13" evidence="4"/>
<evidence type="ECO:0000256" key="6">
    <source>
        <dbReference type="ARBA" id="ARBA00022801"/>
    </source>
</evidence>
<name>A0A1X2GSL7_9FUNG</name>
<dbReference type="GO" id="GO:0000957">
    <property type="term" value="P:mitochondrial RNA catabolic process"/>
    <property type="evidence" value="ECO:0007669"/>
    <property type="project" value="EnsemblFungi"/>
</dbReference>
<sequence>MPESKKQQYQSLCKLSDLRFPSEWFPEARQMQRKIFMHVGPTNSGKTYHAIQRLQKAESGIYCGPLRLLAHEIYDKMNAQGIACNLLTGEENREVSPTAALTSSTVEMANFAKPLEVAVIDEIQLIADADRGWAWTQALLGLKAKEIHLCGEASAVPLVKKICESLGEEVIVNEYSRLTPVSICDQSIDGDLTKIQPGDCVVAFSRQQIFALKEAIEAQAGLKCAVAYGALPPETRALQAKRFNDPASDLQVLVASDAVGMGLNLNIKRVIFSTVSKFNGSTHTHVPVPQIKQIAGRAGRFGTAYGSGEVTTLGPKDLDYVHEALDMPTIPLKLAGLQPTFDIIEVFALQMPNEKYSTILQKFEDIASVSGNYFLCNFKDHKVIADAIEHIKLPLRDRYVFVTAPVSTKKYETIDLVGELAKVHSDGGTLDLNDIIDLPEKTDNPSDLTLLEVDHKKIMLYMWLRYEQEKLGTGLFYSSFFLHSSASGSHQRSSHLKTNA</sequence>
<comment type="cofactor">
    <cofactor evidence="1">
        <name>Mn(2+)</name>
        <dbReference type="ChEBI" id="CHEBI:29035"/>
    </cofactor>
</comment>
<dbReference type="OrthoDB" id="6692397at2759"/>
<organism evidence="13 14">
    <name type="scientific">Hesseltinella vesiculosa</name>
    <dbReference type="NCBI Taxonomy" id="101127"/>
    <lineage>
        <taxon>Eukaryota</taxon>
        <taxon>Fungi</taxon>
        <taxon>Fungi incertae sedis</taxon>
        <taxon>Mucoromycota</taxon>
        <taxon>Mucoromycotina</taxon>
        <taxon>Mucoromycetes</taxon>
        <taxon>Mucorales</taxon>
        <taxon>Cunninghamellaceae</taxon>
        <taxon>Hesseltinella</taxon>
    </lineage>
</organism>
<reference evidence="13 14" key="1">
    <citation type="submission" date="2016-07" db="EMBL/GenBank/DDBJ databases">
        <title>Pervasive Adenine N6-methylation of Active Genes in Fungi.</title>
        <authorList>
            <consortium name="DOE Joint Genome Institute"/>
            <person name="Mondo S.J."/>
            <person name="Dannebaum R.O."/>
            <person name="Kuo R.C."/>
            <person name="Labutti K."/>
            <person name="Haridas S."/>
            <person name="Kuo A."/>
            <person name="Salamov A."/>
            <person name="Ahrendt S.R."/>
            <person name="Lipzen A."/>
            <person name="Sullivan W."/>
            <person name="Andreopoulos W.B."/>
            <person name="Clum A."/>
            <person name="Lindquist E."/>
            <person name="Daum C."/>
            <person name="Ramamoorthy G.K."/>
            <person name="Gryganskyi A."/>
            <person name="Culley D."/>
            <person name="Magnuson J.K."/>
            <person name="James T.Y."/>
            <person name="O'Malley M.A."/>
            <person name="Stajich J.E."/>
            <person name="Spatafora J.W."/>
            <person name="Visel A."/>
            <person name="Grigoriev I.V."/>
        </authorList>
    </citation>
    <scope>NUCLEOTIDE SEQUENCE [LARGE SCALE GENOMIC DNA]</scope>
    <source>
        <strain evidence="13 14">NRRL 3301</strain>
    </source>
</reference>
<keyword evidence="14" id="KW-1185">Reference proteome</keyword>
<dbReference type="InterPro" id="IPR050699">
    <property type="entry name" value="RNA-DNA_Helicase"/>
</dbReference>
<dbReference type="GO" id="GO:0008859">
    <property type="term" value="F:exoribonuclease II activity"/>
    <property type="evidence" value="ECO:0007669"/>
    <property type="project" value="EnsemblFungi"/>
</dbReference>
<evidence type="ECO:0000256" key="7">
    <source>
        <dbReference type="ARBA" id="ARBA00022806"/>
    </source>
</evidence>
<dbReference type="Pfam" id="PF00271">
    <property type="entry name" value="Helicase_C"/>
    <property type="match status" value="1"/>
</dbReference>
<dbReference type="PANTHER" id="PTHR12131:SF1">
    <property type="entry name" value="ATP-DEPENDENT RNA HELICASE SUPV3L1, MITOCHONDRIAL-RELATED"/>
    <property type="match status" value="1"/>
</dbReference>
<dbReference type="InterPro" id="IPR001650">
    <property type="entry name" value="Helicase_C-like"/>
</dbReference>
<dbReference type="SMART" id="SM00490">
    <property type="entry name" value="HELICc"/>
    <property type="match status" value="1"/>
</dbReference>
<dbReference type="FunFam" id="1.20.272.40:FF:000002">
    <property type="entry name" value="ATP-dependent RNA helicase SUV3, mitochondrial"/>
    <property type="match status" value="1"/>
</dbReference>
<comment type="subcellular location">
    <subcellularLocation>
        <location evidence="3">Mitochondrion</location>
    </subcellularLocation>
</comment>
<evidence type="ECO:0000256" key="11">
    <source>
        <dbReference type="ARBA" id="ARBA00047984"/>
    </source>
</evidence>
<evidence type="ECO:0000256" key="4">
    <source>
        <dbReference type="ARBA" id="ARBA00012552"/>
    </source>
</evidence>
<keyword evidence="6 13" id="KW-0378">Hydrolase</keyword>
<accession>A0A1X2GSL7</accession>
<evidence type="ECO:0000256" key="2">
    <source>
        <dbReference type="ARBA" id="ARBA00001946"/>
    </source>
</evidence>
<evidence type="ECO:0000256" key="5">
    <source>
        <dbReference type="ARBA" id="ARBA00022741"/>
    </source>
</evidence>
<dbReference type="Gene3D" id="1.20.58.1080">
    <property type="match status" value="1"/>
</dbReference>
<evidence type="ECO:0000256" key="9">
    <source>
        <dbReference type="ARBA" id="ARBA00022946"/>
    </source>
</evidence>
<dbReference type="FunFam" id="3.40.50.300:FF:000957">
    <property type="entry name" value="ATP-dependent RNA helicase SUV3L, mitochondrial"/>
    <property type="match status" value="1"/>
</dbReference>
<dbReference type="Gene3D" id="3.40.50.300">
    <property type="entry name" value="P-loop containing nucleotide triphosphate hydrolases"/>
    <property type="match status" value="2"/>
</dbReference>
<dbReference type="AlphaFoldDB" id="A0A1X2GSL7"/>
<dbReference type="PANTHER" id="PTHR12131">
    <property type="entry name" value="ATP-DEPENDENT RNA AND DNA HELICASE"/>
    <property type="match status" value="1"/>
</dbReference>
<evidence type="ECO:0000256" key="1">
    <source>
        <dbReference type="ARBA" id="ARBA00001936"/>
    </source>
</evidence>
<dbReference type="FunFam" id="3.40.50.300:FF:000269">
    <property type="entry name" value="ATP-dependent RNA helicase SUPV3L1, mitochondrial"/>
    <property type="match status" value="1"/>
</dbReference>
<dbReference type="GO" id="GO:0045025">
    <property type="term" value="C:mitochondrial degradosome"/>
    <property type="evidence" value="ECO:0007669"/>
    <property type="project" value="EnsemblFungi"/>
</dbReference>
<evidence type="ECO:0000313" key="14">
    <source>
        <dbReference type="Proteomes" id="UP000242146"/>
    </source>
</evidence>
<evidence type="ECO:0000256" key="10">
    <source>
        <dbReference type="ARBA" id="ARBA00023128"/>
    </source>
</evidence>
<dbReference type="PROSITE" id="PS51194">
    <property type="entry name" value="HELICASE_CTER"/>
    <property type="match status" value="1"/>
</dbReference>
<gene>
    <name evidence="13" type="ORF">DM01DRAFT_265757</name>
</gene>
<evidence type="ECO:0000313" key="13">
    <source>
        <dbReference type="EMBL" id="ORX60477.1"/>
    </source>
</evidence>
<dbReference type="GO" id="GO:0003724">
    <property type="term" value="F:RNA helicase activity"/>
    <property type="evidence" value="ECO:0007669"/>
    <property type="project" value="UniProtKB-EC"/>
</dbReference>
<dbReference type="Pfam" id="PF18147">
    <property type="entry name" value="Suv3_C_1"/>
    <property type="match status" value="1"/>
</dbReference>